<dbReference type="AlphaFoldDB" id="A0A0C9VQE7"/>
<reference evidence="1 2" key="1">
    <citation type="submission" date="2014-06" db="EMBL/GenBank/DDBJ databases">
        <title>Evolutionary Origins and Diversification of the Mycorrhizal Mutualists.</title>
        <authorList>
            <consortium name="DOE Joint Genome Institute"/>
            <consortium name="Mycorrhizal Genomics Consortium"/>
            <person name="Kohler A."/>
            <person name="Kuo A."/>
            <person name="Nagy L.G."/>
            <person name="Floudas D."/>
            <person name="Copeland A."/>
            <person name="Barry K.W."/>
            <person name="Cichocki N."/>
            <person name="Veneault-Fourrey C."/>
            <person name="LaButti K."/>
            <person name="Lindquist E.A."/>
            <person name="Lipzen A."/>
            <person name="Lundell T."/>
            <person name="Morin E."/>
            <person name="Murat C."/>
            <person name="Riley R."/>
            <person name="Ohm R."/>
            <person name="Sun H."/>
            <person name="Tunlid A."/>
            <person name="Henrissat B."/>
            <person name="Grigoriev I.V."/>
            <person name="Hibbett D.S."/>
            <person name="Martin F."/>
        </authorList>
    </citation>
    <scope>NUCLEOTIDE SEQUENCE [LARGE SCALE GENOMIC DNA]</scope>
    <source>
        <strain evidence="1 2">SS14</strain>
    </source>
</reference>
<evidence type="ECO:0000313" key="2">
    <source>
        <dbReference type="Proteomes" id="UP000054279"/>
    </source>
</evidence>
<dbReference type="OrthoDB" id="3268696at2759"/>
<protein>
    <submittedName>
        <fullName evidence="1">Uncharacterized protein</fullName>
    </submittedName>
</protein>
<dbReference type="HOGENOM" id="CLU_897630_0_0_1"/>
<gene>
    <name evidence="1" type="ORF">M422DRAFT_47280</name>
</gene>
<dbReference type="Proteomes" id="UP000054279">
    <property type="component" value="Unassembled WGS sequence"/>
</dbReference>
<sequence>MPVNQKPVMLQHNKVYTSTEGAILPSIPEQRSSEVIQNMSPLEVVDPHWYMDSFPHLPMALLCPQFTGICLQRLIIATANLPIIQHGGYWQLHPALIEAWARLENALYFVFKKLIAKTEVNLPLDMYLTRMPHTYRYRGKFISPKQARNRILRSHEAFLPLMAMVSFAIAVYPDHRPDPYSQAPWITYLRDQWNVHSVWLEAFAESCIARFDQAAYPRVGVFVDIAKLNSANILQILYRLKIPIWFCWGLPGCDPSRYQWEFIKDFYPHTMSPSAINVAQKEYLIPSINACRDDPDQFHIDSPPHIWLFR</sequence>
<accession>A0A0C9VQE7</accession>
<proteinExistence type="predicted"/>
<dbReference type="EMBL" id="KN837117">
    <property type="protein sequence ID" value="KIJ44527.1"/>
    <property type="molecule type" value="Genomic_DNA"/>
</dbReference>
<keyword evidence="2" id="KW-1185">Reference proteome</keyword>
<name>A0A0C9VQE7_SPHS4</name>
<evidence type="ECO:0000313" key="1">
    <source>
        <dbReference type="EMBL" id="KIJ44527.1"/>
    </source>
</evidence>
<organism evidence="1 2">
    <name type="scientific">Sphaerobolus stellatus (strain SS14)</name>
    <dbReference type="NCBI Taxonomy" id="990650"/>
    <lineage>
        <taxon>Eukaryota</taxon>
        <taxon>Fungi</taxon>
        <taxon>Dikarya</taxon>
        <taxon>Basidiomycota</taxon>
        <taxon>Agaricomycotina</taxon>
        <taxon>Agaricomycetes</taxon>
        <taxon>Phallomycetidae</taxon>
        <taxon>Geastrales</taxon>
        <taxon>Sphaerobolaceae</taxon>
        <taxon>Sphaerobolus</taxon>
    </lineage>
</organism>